<reference evidence="2" key="2">
    <citation type="submission" date="2020-11" db="EMBL/GenBank/DDBJ databases">
        <authorList>
            <person name="McCartney M.A."/>
            <person name="Auch B."/>
            <person name="Kono T."/>
            <person name="Mallez S."/>
            <person name="Becker A."/>
            <person name="Gohl D.M."/>
            <person name="Silverstein K.A.T."/>
            <person name="Koren S."/>
            <person name="Bechman K.B."/>
            <person name="Herman A."/>
            <person name="Abrahante J.E."/>
            <person name="Garbe J."/>
        </authorList>
    </citation>
    <scope>NUCLEOTIDE SEQUENCE</scope>
    <source>
        <strain evidence="2">Duluth1</strain>
        <tissue evidence="2">Whole animal</tissue>
    </source>
</reference>
<reference evidence="2" key="1">
    <citation type="journal article" date="2019" name="bioRxiv">
        <title>The Genome of the Zebra Mussel, Dreissena polymorpha: A Resource for Invasive Species Research.</title>
        <authorList>
            <person name="McCartney M.A."/>
            <person name="Auch B."/>
            <person name="Kono T."/>
            <person name="Mallez S."/>
            <person name="Zhang Y."/>
            <person name="Obille A."/>
            <person name="Becker A."/>
            <person name="Abrahante J.E."/>
            <person name="Garbe J."/>
            <person name="Badalamenti J.P."/>
            <person name="Herman A."/>
            <person name="Mangelson H."/>
            <person name="Liachko I."/>
            <person name="Sullivan S."/>
            <person name="Sone E.D."/>
            <person name="Koren S."/>
            <person name="Silverstein K.A.T."/>
            <person name="Beckman K.B."/>
            <person name="Gohl D.M."/>
        </authorList>
    </citation>
    <scope>NUCLEOTIDE SEQUENCE</scope>
    <source>
        <strain evidence="2">Duluth1</strain>
        <tissue evidence="2">Whole animal</tissue>
    </source>
</reference>
<keyword evidence="1" id="KW-1133">Transmembrane helix</keyword>
<evidence type="ECO:0008006" key="4">
    <source>
        <dbReference type="Google" id="ProtNLM"/>
    </source>
</evidence>
<evidence type="ECO:0000256" key="1">
    <source>
        <dbReference type="SAM" id="Phobius"/>
    </source>
</evidence>
<dbReference type="Proteomes" id="UP000828390">
    <property type="component" value="Unassembled WGS sequence"/>
</dbReference>
<proteinExistence type="predicted"/>
<organism evidence="2 3">
    <name type="scientific">Dreissena polymorpha</name>
    <name type="common">Zebra mussel</name>
    <name type="synonym">Mytilus polymorpha</name>
    <dbReference type="NCBI Taxonomy" id="45954"/>
    <lineage>
        <taxon>Eukaryota</taxon>
        <taxon>Metazoa</taxon>
        <taxon>Spiralia</taxon>
        <taxon>Lophotrochozoa</taxon>
        <taxon>Mollusca</taxon>
        <taxon>Bivalvia</taxon>
        <taxon>Autobranchia</taxon>
        <taxon>Heteroconchia</taxon>
        <taxon>Euheterodonta</taxon>
        <taxon>Imparidentia</taxon>
        <taxon>Neoheterodontei</taxon>
        <taxon>Myida</taxon>
        <taxon>Dreissenoidea</taxon>
        <taxon>Dreissenidae</taxon>
        <taxon>Dreissena</taxon>
    </lineage>
</organism>
<comment type="caution">
    <text evidence="2">The sequence shown here is derived from an EMBL/GenBank/DDBJ whole genome shotgun (WGS) entry which is preliminary data.</text>
</comment>
<sequence>MNVSGQTRDNRPLSRLLIALKVLFLVALTSVLVMSVYFPYLKEKLRAYMSVIFYTAWYNAQYIQFLYDVAVLVSFFNATFNFAIYVFSGLKFRAELRSLLCCKATQGTSLFGS</sequence>
<dbReference type="AlphaFoldDB" id="A0A9D4E726"/>
<gene>
    <name evidence="2" type="ORF">DPMN_175017</name>
</gene>
<name>A0A9D4E726_DREPO</name>
<protein>
    <recommendedName>
        <fullName evidence="4">G-protein coupled receptors family 1 profile domain-containing protein</fullName>
    </recommendedName>
</protein>
<feature type="transmembrane region" description="Helical" evidence="1">
    <location>
        <begin position="16"/>
        <end position="38"/>
    </location>
</feature>
<evidence type="ECO:0000313" key="3">
    <source>
        <dbReference type="Proteomes" id="UP000828390"/>
    </source>
</evidence>
<keyword evidence="3" id="KW-1185">Reference proteome</keyword>
<dbReference type="SUPFAM" id="SSF81321">
    <property type="entry name" value="Family A G protein-coupled receptor-like"/>
    <property type="match status" value="1"/>
</dbReference>
<feature type="transmembrane region" description="Helical" evidence="1">
    <location>
        <begin position="69"/>
        <end position="87"/>
    </location>
</feature>
<keyword evidence="1" id="KW-0472">Membrane</keyword>
<dbReference type="EMBL" id="JAIWYP010000009">
    <property type="protein sequence ID" value="KAH3773650.1"/>
    <property type="molecule type" value="Genomic_DNA"/>
</dbReference>
<dbReference type="Gene3D" id="1.20.1070.10">
    <property type="entry name" value="Rhodopsin 7-helix transmembrane proteins"/>
    <property type="match status" value="1"/>
</dbReference>
<keyword evidence="1" id="KW-0812">Transmembrane</keyword>
<accession>A0A9D4E726</accession>
<evidence type="ECO:0000313" key="2">
    <source>
        <dbReference type="EMBL" id="KAH3773650.1"/>
    </source>
</evidence>